<dbReference type="Pfam" id="PF17677">
    <property type="entry name" value="Glyco_hydro38C2"/>
    <property type="match status" value="1"/>
</dbReference>
<dbReference type="Gene3D" id="1.20.1270.50">
    <property type="entry name" value="Glycoside hydrolase family 38, central domain"/>
    <property type="match status" value="1"/>
</dbReference>
<dbReference type="InterPro" id="IPR011682">
    <property type="entry name" value="Glyco_hydro_38_C"/>
</dbReference>
<protein>
    <recommendedName>
        <fullName evidence="5">Glycoside hydrolase family 38 central domain-containing protein</fullName>
    </recommendedName>
</protein>
<name>A0A2S7KYJ6_9FLAO</name>
<sequence>MTTSEKPSTYIDPASVDLTIPTIFAIPYSHLDDQWRWSYPQVARDFIKSTLDDNFAYFEEYPNFNFNWTGAFRYAMMKEYYPEKYKELKTWIAKGRWHPAGSSWTENVVNVPSTESVIRQILLGSQFFKNEFGTESREYMLPDCFGFAYSLPSVLSHCGINGFSTQKLTWESANGIPFNIGKWIGPDGNSVIAALNAGNYAGAHKNVYSNDEGTIKRLKENKERSGLPIDYFYFGGGDKNNADRGGAPRRVNLETIEKSIATEGPVRLIVAQPDLMFNAITEEQSAKFPTWNKDLLLVKHSTGVLTSQAYQKKINRDAEILADASEKAAVTAHLLEGADYPYEALNSAWGLFLSNQFHDILPGTCIPEAHSYGWNDGIVAINKFDGVYKDAIGTLAQTLNTDVPGVPVLVYNQLSIPRKDNVEAFIPEALINARSIAVFNAKGKEVPSQITEGFDGKKRILFQAELPAIGGAIFSIREGKTKIKTTELTVRDNYLENNDFKVIIDGNGDISSVFDKSINKELLKKPMQLEFGEDFPDSKPAWRIYYKDIIKPARSLASNPVSVKIIENGPVRAAIEVVRENEGTKIVQRIRLSSGDDGGRVEIANKVDWQTRGAFLKAAFHFTAEAPEATYNLDLGVIKRENRRKKQYEVPTHSWIDLTDKSGEFGASILTGAKYGSDKVDDNTIRLTLIHSPDTRDSQQEVQDDGTMSEQRWQDWGRHEFNYGVTGHKGDWTTEKIHKNAMRFEQRPSAFVVPKHKGRGSSLSLLNINTDQVNIQAVKMAEDGSGVVVRLQELYGKAISNVSFSAVKSITSAEKIDGAERPLDIKVPTKKGKLSLNFKPFEIKTLLLKIPAATAKSVLTTPVVLKYDTDIFSYNDNPEDGYEEEGLGVHRPRSEAYRGSLDGKGGTYPAEMIGDKVQVGNLSFDMGPKTTAAYNAVECIGQTIDLPSGTRVLHLLAAADVEQGVVFKAGDKDIPLTVGGWSGYLGQWDTREFEGEVAELSYSLRNPLKTIHPAYYRNHRVAWSATHHHIPTGDKMYGYSYLFAYRLEIPEGATSITLPNSRFVRIAAMSVGDEGYAKPLQSPFEDLYRDKEFKDKFEHTNY</sequence>
<keyword evidence="4" id="KW-0326">Glycosidase</keyword>
<dbReference type="GO" id="GO:0004559">
    <property type="term" value="F:alpha-mannosidase activity"/>
    <property type="evidence" value="ECO:0007669"/>
    <property type="project" value="InterPro"/>
</dbReference>
<comment type="caution">
    <text evidence="6">The sequence shown here is derived from an EMBL/GenBank/DDBJ whole genome shotgun (WGS) entry which is preliminary data.</text>
</comment>
<feature type="domain" description="Glycoside hydrolase family 38 central" evidence="5">
    <location>
        <begin position="299"/>
        <end position="377"/>
    </location>
</feature>
<keyword evidence="7" id="KW-1185">Reference proteome</keyword>
<evidence type="ECO:0000259" key="5">
    <source>
        <dbReference type="SMART" id="SM00872"/>
    </source>
</evidence>
<dbReference type="Gene3D" id="2.60.40.2220">
    <property type="match status" value="1"/>
</dbReference>
<dbReference type="PANTHER" id="PTHR46017:SF1">
    <property type="entry name" value="ALPHA-MANNOSIDASE 2C1"/>
    <property type="match status" value="1"/>
</dbReference>
<evidence type="ECO:0000256" key="3">
    <source>
        <dbReference type="ARBA" id="ARBA00022801"/>
    </source>
</evidence>
<dbReference type="InterPro" id="IPR013780">
    <property type="entry name" value="Glyco_hydro_b"/>
</dbReference>
<dbReference type="Pfam" id="PF07748">
    <property type="entry name" value="Glyco_hydro_38C"/>
    <property type="match status" value="1"/>
</dbReference>
<keyword evidence="2" id="KW-0479">Metal-binding</keyword>
<dbReference type="PANTHER" id="PTHR46017">
    <property type="entry name" value="ALPHA-MANNOSIDASE 2C1"/>
    <property type="match status" value="1"/>
</dbReference>
<dbReference type="GO" id="GO:0030246">
    <property type="term" value="F:carbohydrate binding"/>
    <property type="evidence" value="ECO:0007669"/>
    <property type="project" value="InterPro"/>
</dbReference>
<dbReference type="SUPFAM" id="SSF88688">
    <property type="entry name" value="Families 57/38 glycoside transferase middle domain"/>
    <property type="match status" value="1"/>
</dbReference>
<dbReference type="GO" id="GO:0046872">
    <property type="term" value="F:metal ion binding"/>
    <property type="evidence" value="ECO:0007669"/>
    <property type="project" value="UniProtKB-KW"/>
</dbReference>
<dbReference type="Pfam" id="PF09261">
    <property type="entry name" value="Alpha-mann_mid"/>
    <property type="match status" value="1"/>
</dbReference>
<dbReference type="Gene3D" id="3.20.110.10">
    <property type="entry name" value="Glycoside hydrolase 38, N terminal domain"/>
    <property type="match status" value="1"/>
</dbReference>
<dbReference type="Pfam" id="PF01074">
    <property type="entry name" value="Glyco_hydro_38N"/>
    <property type="match status" value="1"/>
</dbReference>
<gene>
    <name evidence="6" type="ORF">BST83_11305</name>
</gene>
<evidence type="ECO:0000256" key="4">
    <source>
        <dbReference type="ARBA" id="ARBA00023295"/>
    </source>
</evidence>
<dbReference type="InterPro" id="IPR015341">
    <property type="entry name" value="Glyco_hydro_38_cen"/>
</dbReference>
<dbReference type="SUPFAM" id="SSF88713">
    <property type="entry name" value="Glycoside hydrolase/deacetylase"/>
    <property type="match status" value="1"/>
</dbReference>
<evidence type="ECO:0000313" key="7">
    <source>
        <dbReference type="Proteomes" id="UP000239522"/>
    </source>
</evidence>
<dbReference type="Gene3D" id="2.60.40.1180">
    <property type="entry name" value="Golgi alpha-mannosidase II"/>
    <property type="match status" value="1"/>
</dbReference>
<evidence type="ECO:0000313" key="6">
    <source>
        <dbReference type="EMBL" id="PQB07676.1"/>
    </source>
</evidence>
<dbReference type="GO" id="GO:0009313">
    <property type="term" value="P:oligosaccharide catabolic process"/>
    <property type="evidence" value="ECO:0007669"/>
    <property type="project" value="TreeGrafter"/>
</dbReference>
<dbReference type="InterPro" id="IPR028995">
    <property type="entry name" value="Glyco_hydro_57/38_cen_sf"/>
</dbReference>
<dbReference type="InterPro" id="IPR041147">
    <property type="entry name" value="GH38_C"/>
</dbReference>
<dbReference type="Proteomes" id="UP000239522">
    <property type="component" value="Unassembled WGS sequence"/>
</dbReference>
<dbReference type="SMART" id="SM00872">
    <property type="entry name" value="Alpha-mann_mid"/>
    <property type="match status" value="1"/>
</dbReference>
<reference evidence="6 7" key="1">
    <citation type="submission" date="2016-11" db="EMBL/GenBank/DDBJ databases">
        <title>Trade-off between light-utilization and light-protection in marine flavobacteria.</title>
        <authorList>
            <person name="Kumagai Y."/>
        </authorList>
    </citation>
    <scope>NUCLEOTIDE SEQUENCE [LARGE SCALE GENOMIC DNA]</scope>
    <source>
        <strain evidence="6 7">ATCC 700397</strain>
    </source>
</reference>
<dbReference type="InterPro" id="IPR037094">
    <property type="entry name" value="Glyco_hydro_38_cen_sf"/>
</dbReference>
<evidence type="ECO:0000256" key="2">
    <source>
        <dbReference type="ARBA" id="ARBA00022723"/>
    </source>
</evidence>
<comment type="similarity">
    <text evidence="1">Belongs to the glycosyl hydrolase 38 family.</text>
</comment>
<dbReference type="InterPro" id="IPR011013">
    <property type="entry name" value="Gal_mutarotase_sf_dom"/>
</dbReference>
<dbReference type="Gene3D" id="2.70.98.30">
    <property type="entry name" value="Golgi alpha-mannosidase II, domain 4"/>
    <property type="match status" value="1"/>
</dbReference>
<keyword evidence="3" id="KW-0378">Hydrolase</keyword>
<accession>A0A2S7KYJ6</accession>
<dbReference type="AlphaFoldDB" id="A0A2S7KYJ6"/>
<dbReference type="InterPro" id="IPR011330">
    <property type="entry name" value="Glyco_hydro/deAcase_b/a-brl"/>
</dbReference>
<proteinExistence type="inferred from homology"/>
<organism evidence="6 7">
    <name type="scientific">Polaribacter filamentus</name>
    <dbReference type="NCBI Taxonomy" id="53483"/>
    <lineage>
        <taxon>Bacteria</taxon>
        <taxon>Pseudomonadati</taxon>
        <taxon>Bacteroidota</taxon>
        <taxon>Flavobacteriia</taxon>
        <taxon>Flavobacteriales</taxon>
        <taxon>Flavobacteriaceae</taxon>
    </lineage>
</organism>
<dbReference type="InterPro" id="IPR027291">
    <property type="entry name" value="Glyco_hydro_38_N_sf"/>
</dbReference>
<evidence type="ECO:0000256" key="1">
    <source>
        <dbReference type="ARBA" id="ARBA00009792"/>
    </source>
</evidence>
<dbReference type="InterPro" id="IPR000602">
    <property type="entry name" value="Glyco_hydro_38_N"/>
</dbReference>
<dbReference type="GO" id="GO:0006013">
    <property type="term" value="P:mannose metabolic process"/>
    <property type="evidence" value="ECO:0007669"/>
    <property type="project" value="InterPro"/>
</dbReference>
<dbReference type="SUPFAM" id="SSF74650">
    <property type="entry name" value="Galactose mutarotase-like"/>
    <property type="match status" value="1"/>
</dbReference>
<dbReference type="EMBL" id="MQUA01000013">
    <property type="protein sequence ID" value="PQB07676.1"/>
    <property type="molecule type" value="Genomic_DNA"/>
</dbReference>